<dbReference type="Proteomes" id="UP000308901">
    <property type="component" value="Unassembled WGS sequence"/>
</dbReference>
<gene>
    <name evidence="1" type="ORF">FDK22_00410</name>
</gene>
<reference evidence="1 2" key="1">
    <citation type="submission" date="2019-05" db="EMBL/GenBank/DDBJ databases">
        <title>Arcobacter sp. nov., isolated from sea sediment.</title>
        <authorList>
            <person name="Kim W."/>
        </authorList>
    </citation>
    <scope>NUCLEOTIDE SEQUENCE [LARGE SCALE GENOMIC DNA]</scope>
    <source>
        <strain evidence="1 2">CAU 1517</strain>
    </source>
</reference>
<evidence type="ECO:0000313" key="1">
    <source>
        <dbReference type="EMBL" id="TLP40508.1"/>
    </source>
</evidence>
<evidence type="ECO:0000313" key="2">
    <source>
        <dbReference type="Proteomes" id="UP000308901"/>
    </source>
</evidence>
<dbReference type="AlphaFoldDB" id="A0A5R8Y3H3"/>
<sequence length="69" mass="8317">MQNKLTFHINNMAYTIVVDEKIEREIRKYLEPDKNSDTRELLAAYIRLAQEYTIFKEELEQISEKIPKL</sequence>
<protein>
    <submittedName>
        <fullName evidence="1">Uncharacterized protein</fullName>
    </submittedName>
</protein>
<dbReference type="OrthoDB" id="5344324at2"/>
<keyword evidence="2" id="KW-1185">Reference proteome</keyword>
<proteinExistence type="predicted"/>
<comment type="caution">
    <text evidence="1">The sequence shown here is derived from an EMBL/GenBank/DDBJ whole genome shotgun (WGS) entry which is preliminary data.</text>
</comment>
<dbReference type="EMBL" id="VANU01000001">
    <property type="protein sequence ID" value="TLP40508.1"/>
    <property type="molecule type" value="Genomic_DNA"/>
</dbReference>
<accession>A0A5R8Y3H3</accession>
<organism evidence="1 2">
    <name type="scientific">Arcobacter arenosus</name>
    <dbReference type="NCBI Taxonomy" id="2576037"/>
    <lineage>
        <taxon>Bacteria</taxon>
        <taxon>Pseudomonadati</taxon>
        <taxon>Campylobacterota</taxon>
        <taxon>Epsilonproteobacteria</taxon>
        <taxon>Campylobacterales</taxon>
        <taxon>Arcobacteraceae</taxon>
        <taxon>Arcobacter</taxon>
    </lineage>
</organism>
<dbReference type="RefSeq" id="WP_138150798.1">
    <property type="nucleotide sequence ID" value="NZ_CBDDKQ010000002.1"/>
</dbReference>
<name>A0A5R8Y3H3_9BACT</name>